<name>A0A382H213_9ZZZZ</name>
<organism evidence="2">
    <name type="scientific">marine metagenome</name>
    <dbReference type="NCBI Taxonomy" id="408172"/>
    <lineage>
        <taxon>unclassified sequences</taxon>
        <taxon>metagenomes</taxon>
        <taxon>ecological metagenomes</taxon>
    </lineage>
</organism>
<proteinExistence type="predicted"/>
<dbReference type="AlphaFoldDB" id="A0A382H213"/>
<reference evidence="2" key="1">
    <citation type="submission" date="2018-05" db="EMBL/GenBank/DDBJ databases">
        <authorList>
            <person name="Lanie J.A."/>
            <person name="Ng W.-L."/>
            <person name="Kazmierczak K.M."/>
            <person name="Andrzejewski T.M."/>
            <person name="Davidsen T.M."/>
            <person name="Wayne K.J."/>
            <person name="Tettelin H."/>
            <person name="Glass J.I."/>
            <person name="Rusch D."/>
            <person name="Podicherti R."/>
            <person name="Tsui H.-C.T."/>
            <person name="Winkler M.E."/>
        </authorList>
    </citation>
    <scope>NUCLEOTIDE SEQUENCE</scope>
</reference>
<gene>
    <name evidence="2" type="ORF">METZ01_LOCUS234200</name>
</gene>
<dbReference type="EMBL" id="UINC01058737">
    <property type="protein sequence ID" value="SVB81346.1"/>
    <property type="molecule type" value="Genomic_DNA"/>
</dbReference>
<protein>
    <submittedName>
        <fullName evidence="2">Uncharacterized protein</fullName>
    </submittedName>
</protein>
<feature type="region of interest" description="Disordered" evidence="1">
    <location>
        <begin position="1"/>
        <end position="22"/>
    </location>
</feature>
<feature type="non-terminal residue" evidence="2">
    <location>
        <position position="1"/>
    </location>
</feature>
<evidence type="ECO:0000313" key="2">
    <source>
        <dbReference type="EMBL" id="SVB81346.1"/>
    </source>
</evidence>
<evidence type="ECO:0000256" key="1">
    <source>
        <dbReference type="SAM" id="MobiDB-lite"/>
    </source>
</evidence>
<sequence>HIDKEHRIPDQTEGKKEEEGRG</sequence>
<accession>A0A382H213</accession>